<feature type="region of interest" description="Disordered" evidence="1">
    <location>
        <begin position="391"/>
        <end position="412"/>
    </location>
</feature>
<comment type="caution">
    <text evidence="3">The sequence shown here is derived from an EMBL/GenBank/DDBJ whole genome shotgun (WGS) entry which is preliminary data.</text>
</comment>
<evidence type="ECO:0000313" key="6">
    <source>
        <dbReference type="Proteomes" id="UP000321224"/>
    </source>
</evidence>
<name>A0A511HNV9_9BACT</name>
<dbReference type="EMBL" id="FNAJ01000033">
    <property type="protein sequence ID" value="SDF34899.1"/>
    <property type="molecule type" value="Genomic_DNA"/>
</dbReference>
<dbReference type="Proteomes" id="UP000198717">
    <property type="component" value="Unassembled WGS sequence"/>
</dbReference>
<evidence type="ECO:0000313" key="4">
    <source>
        <dbReference type="EMBL" id="SDF34899.1"/>
    </source>
</evidence>
<dbReference type="NCBIfam" id="NF038324">
    <property type="entry name" value="DrmB_fam"/>
    <property type="match status" value="1"/>
</dbReference>
<evidence type="ECO:0000256" key="1">
    <source>
        <dbReference type="SAM" id="MobiDB-lite"/>
    </source>
</evidence>
<feature type="domain" description="MrfA-like Zn-binding" evidence="2">
    <location>
        <begin position="479"/>
        <end position="578"/>
    </location>
</feature>
<dbReference type="Pfam" id="PF09369">
    <property type="entry name" value="MZB"/>
    <property type="match status" value="1"/>
</dbReference>
<organism evidence="3 6">
    <name type="scientific">Myxococcus virescens</name>
    <dbReference type="NCBI Taxonomy" id="83456"/>
    <lineage>
        <taxon>Bacteria</taxon>
        <taxon>Pseudomonadati</taxon>
        <taxon>Myxococcota</taxon>
        <taxon>Myxococcia</taxon>
        <taxon>Myxococcales</taxon>
        <taxon>Cystobacterineae</taxon>
        <taxon>Myxococcaceae</taxon>
        <taxon>Myxococcus</taxon>
    </lineage>
</organism>
<sequence>MSKTPVGEVRPSQLLWTYGPGALIDLPNLSVVTMGIDRWELGRCQPIQEARLLTNVRRVLGDQVESLRMPPLTDSDVVDPFSAEALVGVPVKPFPRWMRCVKCGLLSPFDAGLFELKANRYRPERTRFVHKGCTGSRGDQKPRDADAVPARFLLACREGHLDDFPWHWFVHGGPSGCKGTLRFFESGASLQTENLWVRCDSCSAAKSMAQAFGQVGKDNLPGCRGRHPHLNRFEDGCAEVPRAILLGATNGWFPVTLSVLAIPQTGSPLAQFVADGWTFFEDVENAVEAAAVVKTLKKSAQLPGINAFTGDQVWEAIKAHRGGTVGDEELDLKGPEWDVLTSPKPPTDYPHFMSKKADVPAGFEPYLSRVLLLERLREVNALLGFTRVESPNEGGGAERAPRAPIGRTAPNWVPATQVHGEGIFLQFSEDALMNWAMGSGPRAQEAELRRGHRGWRARRGLDPDPGFPGLRFALLHTIAHLLIRELALDCGYNAASIRERVYADTESGKSQAGILIYTAAADSDGTLGGLVELGKPENLRRLLRQALDRAKVCASDPLCAEHNPRTDASLHAASCHACSFVSETSCECGNRYLDRTLVIPTLQVTDAAFFAGL</sequence>
<dbReference type="RefSeq" id="WP_090495949.1">
    <property type="nucleotide sequence ID" value="NZ_BJVY01000066.1"/>
</dbReference>
<keyword evidence="5" id="KW-1185">Reference proteome</keyword>
<gene>
    <name evidence="3" type="ORF">MVI01_70500</name>
    <name evidence="4" type="ORF">SAMN04488504_13317</name>
</gene>
<reference evidence="4 5" key="1">
    <citation type="submission" date="2016-10" db="EMBL/GenBank/DDBJ databases">
        <authorList>
            <person name="Varghese N."/>
            <person name="Submissions S."/>
        </authorList>
    </citation>
    <scope>NUCLEOTIDE SEQUENCE [LARGE SCALE GENOMIC DNA]</scope>
    <source>
        <strain evidence="4 5">DSM 2260</strain>
    </source>
</reference>
<dbReference type="InterPro" id="IPR047721">
    <property type="entry name" value="DrmB"/>
</dbReference>
<evidence type="ECO:0000313" key="3">
    <source>
        <dbReference type="EMBL" id="GEL75266.1"/>
    </source>
</evidence>
<proteinExistence type="predicted"/>
<evidence type="ECO:0000313" key="5">
    <source>
        <dbReference type="Proteomes" id="UP000198717"/>
    </source>
</evidence>
<protein>
    <recommendedName>
        <fullName evidence="2">MrfA-like Zn-binding domain-containing protein</fullName>
    </recommendedName>
</protein>
<dbReference type="Proteomes" id="UP000321224">
    <property type="component" value="Unassembled WGS sequence"/>
</dbReference>
<dbReference type="AlphaFoldDB" id="A0A511HNV9"/>
<evidence type="ECO:0000259" key="2">
    <source>
        <dbReference type="Pfam" id="PF09369"/>
    </source>
</evidence>
<dbReference type="EMBL" id="BJVY01000066">
    <property type="protein sequence ID" value="GEL75266.1"/>
    <property type="molecule type" value="Genomic_DNA"/>
</dbReference>
<reference evidence="3 6" key="2">
    <citation type="submission" date="2019-07" db="EMBL/GenBank/DDBJ databases">
        <title>Whole genome shotgun sequence of Myxococcus virescens NBRC 100334.</title>
        <authorList>
            <person name="Hosoyama A."/>
            <person name="Uohara A."/>
            <person name="Ohji S."/>
            <person name="Ichikawa N."/>
        </authorList>
    </citation>
    <scope>NUCLEOTIDE SEQUENCE [LARGE SCALE GENOMIC DNA]</scope>
    <source>
        <strain evidence="3 6">NBRC 100334</strain>
    </source>
</reference>
<accession>A0A511HNV9</accession>
<dbReference type="InterPro" id="IPR018973">
    <property type="entry name" value="MZB"/>
</dbReference>